<dbReference type="EMBL" id="QLLQ01000009">
    <property type="protein sequence ID" value="RAJ22501.1"/>
    <property type="molecule type" value="Genomic_DNA"/>
</dbReference>
<sequence>MKNVGLLIVLLLFFSSCKEDNEIESEISKIDVEVTIERFDLAFANAQPKELPKLKADFPFLFSEQINDSIWVDRMTDSLQQELASEVKATFSNFDQEQEAIESLFQHLKYYDKTFTVPRVITVTSDVDYRNKTIVTDTIVLISLDTYLGTEHHFYEGIQKFLTQNMKRSQMVSDLASNYSDHYIFQDSPKTLLDDMVYSGKQLYFKDKMIPFASDAEKIGYTEAQMDWAAANESEIWRYFIERELLFSTDNTLASRFIADAPFSKFYLELDSESPGRIGQYVGWQIVRAYMKNNDVTLMEMLQKNADEIFNNSKFKPRK</sequence>
<dbReference type="Pfam" id="PF25594">
    <property type="entry name" value="GldB_lipo"/>
    <property type="match status" value="1"/>
</dbReference>
<gene>
    <name evidence="1" type="ORF">LX77_02447</name>
</gene>
<comment type="caution">
    <text evidence="1">The sequence shown here is derived from an EMBL/GenBank/DDBJ whole genome shotgun (WGS) entry which is preliminary data.</text>
</comment>
<dbReference type="PROSITE" id="PS51257">
    <property type="entry name" value="PROKAR_LIPOPROTEIN"/>
    <property type="match status" value="1"/>
</dbReference>
<evidence type="ECO:0000313" key="2">
    <source>
        <dbReference type="Proteomes" id="UP000248987"/>
    </source>
</evidence>
<name>A0A327S0X3_9FLAO</name>
<dbReference type="AlphaFoldDB" id="A0A327S0X3"/>
<reference evidence="1 2" key="1">
    <citation type="submission" date="2018-06" db="EMBL/GenBank/DDBJ databases">
        <title>Genomic Encyclopedia of Archaeal and Bacterial Type Strains, Phase II (KMG-II): from individual species to whole genera.</title>
        <authorList>
            <person name="Goeker M."/>
        </authorList>
    </citation>
    <scope>NUCLEOTIDE SEQUENCE [LARGE SCALE GENOMIC DNA]</scope>
    <source>
        <strain evidence="1 2">DSM 12408</strain>
    </source>
</reference>
<accession>A0A327S0X3</accession>
<proteinExistence type="predicted"/>
<keyword evidence="2" id="KW-1185">Reference proteome</keyword>
<dbReference type="InterPro" id="IPR019853">
    <property type="entry name" value="GldB-like"/>
</dbReference>
<dbReference type="RefSeq" id="WP_111625905.1">
    <property type="nucleotide sequence ID" value="NZ_QLLQ01000009.1"/>
</dbReference>
<organism evidence="1 2">
    <name type="scientific">Gelidibacter algens</name>
    <dbReference type="NCBI Taxonomy" id="49280"/>
    <lineage>
        <taxon>Bacteria</taxon>
        <taxon>Pseudomonadati</taxon>
        <taxon>Bacteroidota</taxon>
        <taxon>Flavobacteriia</taxon>
        <taxon>Flavobacteriales</taxon>
        <taxon>Flavobacteriaceae</taxon>
        <taxon>Gelidibacter</taxon>
    </lineage>
</organism>
<dbReference type="Proteomes" id="UP000248987">
    <property type="component" value="Unassembled WGS sequence"/>
</dbReference>
<dbReference type="NCBIfam" id="TIGR03514">
    <property type="entry name" value="GldB_lipo"/>
    <property type="match status" value="1"/>
</dbReference>
<protein>
    <submittedName>
        <fullName evidence="1">Gliding motility-associated lipoprotein GldB</fullName>
    </submittedName>
</protein>
<evidence type="ECO:0000313" key="1">
    <source>
        <dbReference type="EMBL" id="RAJ22501.1"/>
    </source>
</evidence>
<keyword evidence="1" id="KW-0449">Lipoprotein</keyword>